<dbReference type="InterPro" id="IPR006860">
    <property type="entry name" value="FecR"/>
</dbReference>
<dbReference type="Pfam" id="PF16220">
    <property type="entry name" value="DUF4880"/>
    <property type="match status" value="1"/>
</dbReference>
<dbReference type="Gene3D" id="3.55.50.30">
    <property type="match status" value="1"/>
</dbReference>
<dbReference type="Proteomes" id="UP001056873">
    <property type="component" value="Chromosome"/>
</dbReference>
<dbReference type="PIRSF" id="PIRSF018266">
    <property type="entry name" value="FecR"/>
    <property type="match status" value="1"/>
</dbReference>
<feature type="domain" description="FecR N-terminal" evidence="2">
    <location>
        <begin position="14"/>
        <end position="56"/>
    </location>
</feature>
<reference evidence="3" key="1">
    <citation type="journal article" date="2022" name="BMC Genomics">
        <title>Genome sequence of the entomopathogenic Serratia entomophila isolate 626 and characterisation of the species specific itaconate degradation pathway.</title>
        <authorList>
            <person name="Vaughan A.L."/>
            <person name="Altermann E."/>
            <person name="Glare T.R."/>
            <person name="Hurst M.R.H."/>
        </authorList>
    </citation>
    <scope>NUCLEOTIDE SEQUENCE</scope>
    <source>
        <strain evidence="3">626</strain>
    </source>
</reference>
<dbReference type="RefSeq" id="WP_252961443.1">
    <property type="nucleotide sequence ID" value="NZ_CP074347.1"/>
</dbReference>
<dbReference type="InterPro" id="IPR012373">
    <property type="entry name" value="Ferrdict_sens_TM"/>
</dbReference>
<accession>A0ABY5CWA5</accession>
<protein>
    <submittedName>
        <fullName evidence="3">DUF4880 domain-containing protein</fullName>
    </submittedName>
</protein>
<keyword evidence="4" id="KW-1185">Reference proteome</keyword>
<sequence length="317" mass="35276">MSYFEWRAKNLLAREARNWLVHLTSGRATTDDADAFRQWYQKSPQHYAAFNEVKRLWRQLEPAMAATLAPDAGSRRDSASVPNWGRRAFLGAAAASAGAFLLKPDFFLNPEVSFQGLTSDYQTATGEQKNILLQGNVSVEMNTLTRIDLRPAGIALKTGEAQIRAQAMSIPQLVVYANGGEVYAKTADFNIRNLDNQVSVTCLAGEVSVMCQATKRRLQAGQQLTYSASGMGPVVQANTEQVIAWQRRLLIFNHQPLYLVIEEINRYRPGKIILLNSQLGQRLVQARFKLDQLETVAVLIRDAYGARVTNLPGGSWC</sequence>
<evidence type="ECO:0000313" key="4">
    <source>
        <dbReference type="Proteomes" id="UP001056873"/>
    </source>
</evidence>
<dbReference type="InterPro" id="IPR032623">
    <property type="entry name" value="FecR_N"/>
</dbReference>
<proteinExistence type="predicted"/>
<dbReference type="Gene3D" id="2.60.120.1440">
    <property type="match status" value="1"/>
</dbReference>
<dbReference type="EMBL" id="CP074347">
    <property type="protein sequence ID" value="USV01780.1"/>
    <property type="molecule type" value="Genomic_DNA"/>
</dbReference>
<name>A0ABY5CWA5_9GAMM</name>
<feature type="domain" description="FecR protein" evidence="1">
    <location>
        <begin position="120"/>
        <end position="207"/>
    </location>
</feature>
<evidence type="ECO:0000259" key="2">
    <source>
        <dbReference type="Pfam" id="PF16220"/>
    </source>
</evidence>
<evidence type="ECO:0000313" key="3">
    <source>
        <dbReference type="EMBL" id="USV01780.1"/>
    </source>
</evidence>
<dbReference type="PANTHER" id="PTHR30273">
    <property type="entry name" value="PERIPLASMIC SIGNAL SENSOR AND SIGMA FACTOR ACTIVATOR FECR-RELATED"/>
    <property type="match status" value="1"/>
</dbReference>
<dbReference type="Pfam" id="PF04773">
    <property type="entry name" value="FecR"/>
    <property type="match status" value="1"/>
</dbReference>
<evidence type="ECO:0000259" key="1">
    <source>
        <dbReference type="Pfam" id="PF04773"/>
    </source>
</evidence>
<organism evidence="3 4">
    <name type="scientific">Serratia entomophila</name>
    <dbReference type="NCBI Taxonomy" id="42906"/>
    <lineage>
        <taxon>Bacteria</taxon>
        <taxon>Pseudomonadati</taxon>
        <taxon>Pseudomonadota</taxon>
        <taxon>Gammaproteobacteria</taxon>
        <taxon>Enterobacterales</taxon>
        <taxon>Yersiniaceae</taxon>
        <taxon>Serratia</taxon>
    </lineage>
</organism>
<gene>
    <name evidence="3" type="ORF">KFQ06_04460</name>
</gene>
<dbReference type="PANTHER" id="PTHR30273:SF2">
    <property type="entry name" value="PROTEIN FECR"/>
    <property type="match status" value="1"/>
</dbReference>